<evidence type="ECO:0000259" key="1">
    <source>
        <dbReference type="Pfam" id="PF00646"/>
    </source>
</evidence>
<feature type="domain" description="F-box" evidence="1">
    <location>
        <begin position="21"/>
        <end position="56"/>
    </location>
</feature>
<evidence type="ECO:0000313" key="3">
    <source>
        <dbReference type="Proteomes" id="UP001177023"/>
    </source>
</evidence>
<dbReference type="Pfam" id="PF00646">
    <property type="entry name" value="F-box"/>
    <property type="match status" value="1"/>
</dbReference>
<protein>
    <recommendedName>
        <fullName evidence="1">F-box domain-containing protein</fullName>
    </recommendedName>
</protein>
<organism evidence="2 3">
    <name type="scientific">Mesorhabditis spiculigera</name>
    <dbReference type="NCBI Taxonomy" id="96644"/>
    <lineage>
        <taxon>Eukaryota</taxon>
        <taxon>Metazoa</taxon>
        <taxon>Ecdysozoa</taxon>
        <taxon>Nematoda</taxon>
        <taxon>Chromadorea</taxon>
        <taxon>Rhabditida</taxon>
        <taxon>Rhabditina</taxon>
        <taxon>Rhabditomorpha</taxon>
        <taxon>Rhabditoidea</taxon>
        <taxon>Rhabditidae</taxon>
        <taxon>Mesorhabditinae</taxon>
        <taxon>Mesorhabditis</taxon>
    </lineage>
</organism>
<dbReference type="InterPro" id="IPR001810">
    <property type="entry name" value="F-box_dom"/>
</dbReference>
<feature type="non-terminal residue" evidence="2">
    <location>
        <position position="359"/>
    </location>
</feature>
<dbReference type="AlphaFoldDB" id="A0AA36GI58"/>
<keyword evidence="3" id="KW-1185">Reference proteome</keyword>
<dbReference type="Proteomes" id="UP001177023">
    <property type="component" value="Unassembled WGS sequence"/>
</dbReference>
<name>A0AA36GI58_9BILA</name>
<evidence type="ECO:0000313" key="2">
    <source>
        <dbReference type="EMBL" id="CAJ0586312.1"/>
    </source>
</evidence>
<gene>
    <name evidence="2" type="ORF">MSPICULIGERA_LOCUS24319</name>
</gene>
<proteinExistence type="predicted"/>
<reference evidence="2" key="1">
    <citation type="submission" date="2023-06" db="EMBL/GenBank/DDBJ databases">
        <authorList>
            <person name="Delattre M."/>
        </authorList>
    </citation>
    <scope>NUCLEOTIDE SEQUENCE</scope>
    <source>
        <strain evidence="2">AF72</strain>
    </source>
</reference>
<comment type="caution">
    <text evidence="2">The sequence shown here is derived from an EMBL/GenBank/DDBJ whole genome shotgun (WGS) entry which is preliminary data.</text>
</comment>
<dbReference type="EMBL" id="CATQJA010002708">
    <property type="protein sequence ID" value="CAJ0586312.1"/>
    <property type="molecule type" value="Genomic_DNA"/>
</dbReference>
<sequence length="359" mass="42137">MDVMEVVGTNAPEVVNEPFEFLRLPLIPQEEILANCGLLERARLRQVCKDLKNFVELHGPLPEKMLRVHIDGQPGKLRVVLCDEYHEHYTVTVDENGLGFKLGRENPKEWTTLPSDETVNNLLKHVRPRFVYYTRYVDDMSHESLDGLDIARQSICVSLRFICMARLLERMRQRGFENREILNFVWIRDNRSCFYLHPCQACANGYEALLEFLPKCRKIYLRSRVELVDAPPIDDPPQPALPLWKPTEDSIRQMILDRAAPEHLNVLEPRMVAIDLEDCNIEGQFKIISQLDIADGPIYLQDEKLYIYILSRSTYGYKAFLMIQNFEMCYLGQHYEKYEDMLRDLRDTNHRYPVVCRPK</sequence>
<accession>A0AA36GI58</accession>